<dbReference type="RefSeq" id="XP_067815142.1">
    <property type="nucleotide sequence ID" value="XM_067966198.1"/>
</dbReference>
<accession>A0A976FF98</accession>
<dbReference type="KEGG" id="blac:94351869"/>
<dbReference type="GeneID" id="94351869"/>
<organism evidence="1 2">
    <name type="scientific">Bremia lactucae</name>
    <name type="common">Lettuce downy mildew</name>
    <dbReference type="NCBI Taxonomy" id="4779"/>
    <lineage>
        <taxon>Eukaryota</taxon>
        <taxon>Sar</taxon>
        <taxon>Stramenopiles</taxon>
        <taxon>Oomycota</taxon>
        <taxon>Peronosporomycetes</taxon>
        <taxon>Peronosporales</taxon>
        <taxon>Peronosporaceae</taxon>
        <taxon>Bremia</taxon>
    </lineage>
</organism>
<evidence type="ECO:0008006" key="3">
    <source>
        <dbReference type="Google" id="ProtNLM"/>
    </source>
</evidence>
<sequence>MSSEYVDTMNVHVFGFPAALQEKKIGHAYAIIPAQITGWSKTEMMLSFLSAPGLSGGPVVCSKRGVAVGYIGGGFDGSTMNEQYESYAFSFYGLPSRFQSRLLPIPKDETKKVDQV</sequence>
<protein>
    <recommendedName>
        <fullName evidence="3">Serine protease</fullName>
    </recommendedName>
</protein>
<gene>
    <name evidence="1" type="ORF">CCR75_008144</name>
</gene>
<dbReference type="EMBL" id="SHOA02000001">
    <property type="protein sequence ID" value="TDH65643.1"/>
    <property type="molecule type" value="Genomic_DNA"/>
</dbReference>
<comment type="caution">
    <text evidence="1">The sequence shown here is derived from an EMBL/GenBank/DDBJ whole genome shotgun (WGS) entry which is preliminary data.</text>
</comment>
<reference evidence="1 2" key="1">
    <citation type="journal article" date="2021" name="Genome Biol.">
        <title>AFLAP: assembly-free linkage analysis pipeline using k-mers from genome sequencing data.</title>
        <authorList>
            <person name="Fletcher K."/>
            <person name="Zhang L."/>
            <person name="Gil J."/>
            <person name="Han R."/>
            <person name="Cavanaugh K."/>
            <person name="Michelmore R."/>
        </authorList>
    </citation>
    <scope>NUCLEOTIDE SEQUENCE [LARGE SCALE GENOMIC DNA]</scope>
    <source>
        <strain evidence="1 2">SF5</strain>
    </source>
</reference>
<dbReference type="InterPro" id="IPR009003">
    <property type="entry name" value="Peptidase_S1_PA"/>
</dbReference>
<dbReference type="SUPFAM" id="SSF50494">
    <property type="entry name" value="Trypsin-like serine proteases"/>
    <property type="match status" value="1"/>
</dbReference>
<evidence type="ECO:0000313" key="1">
    <source>
        <dbReference type="EMBL" id="TDH65643.1"/>
    </source>
</evidence>
<evidence type="ECO:0000313" key="2">
    <source>
        <dbReference type="Proteomes" id="UP000294530"/>
    </source>
</evidence>
<proteinExistence type="predicted"/>
<name>A0A976FF98_BRELC</name>
<dbReference type="AlphaFoldDB" id="A0A976FF98"/>
<keyword evidence="2" id="KW-1185">Reference proteome</keyword>
<dbReference type="Proteomes" id="UP000294530">
    <property type="component" value="Unassembled WGS sequence"/>
</dbReference>
<dbReference type="OrthoDB" id="78644at2759"/>